<reference evidence="2 3" key="1">
    <citation type="submission" date="2014-12" db="EMBL/GenBank/DDBJ databases">
        <title>Genome sequencing of Photobacterium gaetbulicola AD005a.</title>
        <authorList>
            <person name="Adrian T.G.S."/>
            <person name="Chan K.G."/>
        </authorList>
    </citation>
    <scope>NUCLEOTIDE SEQUENCE [LARGE SCALE GENOMIC DNA]</scope>
    <source>
        <strain evidence="2 3">AD005a</strain>
    </source>
</reference>
<proteinExistence type="inferred from homology"/>
<accession>A0A0B9H406</accession>
<comment type="caution">
    <text evidence="2">The sequence shown here is derived from an EMBL/GenBank/DDBJ whole genome shotgun (WGS) entry which is preliminary data.</text>
</comment>
<evidence type="ECO:0000256" key="1">
    <source>
        <dbReference type="ARBA" id="ARBA00006201"/>
    </source>
</evidence>
<organism evidence="2 3">
    <name type="scientific">Photobacterium gaetbulicola</name>
    <dbReference type="NCBI Taxonomy" id="1295392"/>
    <lineage>
        <taxon>Bacteria</taxon>
        <taxon>Pseudomonadati</taxon>
        <taxon>Pseudomonadota</taxon>
        <taxon>Gammaproteobacteria</taxon>
        <taxon>Vibrionales</taxon>
        <taxon>Vibrionaceae</taxon>
        <taxon>Photobacterium</taxon>
    </lineage>
</organism>
<dbReference type="InterPro" id="IPR005272">
    <property type="entry name" value="DUF406"/>
</dbReference>
<sequence length="99" mass="11076">MTNESQEYQTCEACGVSAEMGFIIKENDDVADVKIFGGDKAALEAELANYLALAKEVNANFKHEVSPMQDDSTELTARFQFECSAEKLIFELKTRSLMR</sequence>
<dbReference type="PANTHER" id="PTHR38769">
    <property type="entry name" value="UPF0381 PROTEIN YFCZ-RELATED"/>
    <property type="match status" value="1"/>
</dbReference>
<name>A0A0B9H406_9GAMM</name>
<gene>
    <name evidence="2" type="ORF">RJ45_00340</name>
</gene>
<dbReference type="GO" id="GO:0005829">
    <property type="term" value="C:cytosol"/>
    <property type="evidence" value="ECO:0007669"/>
    <property type="project" value="TreeGrafter"/>
</dbReference>
<dbReference type="Proteomes" id="UP000031278">
    <property type="component" value="Unassembled WGS sequence"/>
</dbReference>
<dbReference type="EMBL" id="JWLZ01000001">
    <property type="protein sequence ID" value="KHT65631.1"/>
    <property type="molecule type" value="Genomic_DNA"/>
</dbReference>
<dbReference type="AlphaFoldDB" id="A0A0B9H406"/>
<dbReference type="Pfam" id="PF04175">
    <property type="entry name" value="DUF406"/>
    <property type="match status" value="1"/>
</dbReference>
<dbReference type="RefSeq" id="WP_039456122.1">
    <property type="nucleotide sequence ID" value="NZ_JWLZ01000001.1"/>
</dbReference>
<dbReference type="InterPro" id="IPR035571">
    <property type="entry name" value="UPF0234-like_C"/>
</dbReference>
<evidence type="ECO:0008006" key="4">
    <source>
        <dbReference type="Google" id="ProtNLM"/>
    </source>
</evidence>
<comment type="similarity">
    <text evidence="1">Belongs to the UPF0381 family.</text>
</comment>
<evidence type="ECO:0000313" key="2">
    <source>
        <dbReference type="EMBL" id="KHT65631.1"/>
    </source>
</evidence>
<dbReference type="Gene3D" id="3.30.70.860">
    <property type="match status" value="1"/>
</dbReference>
<dbReference type="PANTHER" id="PTHR38769:SF1">
    <property type="entry name" value="UPF0381 PROTEIN YFCZ-RELATED"/>
    <property type="match status" value="1"/>
</dbReference>
<protein>
    <recommendedName>
        <fullName evidence="4">CHRD domain-containing protein</fullName>
    </recommendedName>
</protein>
<evidence type="ECO:0000313" key="3">
    <source>
        <dbReference type="Proteomes" id="UP000031278"/>
    </source>
</evidence>